<protein>
    <submittedName>
        <fullName evidence="2">Uncharacterized protein</fullName>
    </submittedName>
</protein>
<dbReference type="AlphaFoldDB" id="A0A9Q3V4F1"/>
<accession>A0A9Q3V4F1</accession>
<dbReference type="RefSeq" id="WP_230671595.1">
    <property type="nucleotide sequence ID" value="NZ_JAJNAY010000002.1"/>
</dbReference>
<organism evidence="2 3">
    <name type="scientific">Chryseobacterium turcicum</name>
    <dbReference type="NCBI Taxonomy" id="2898076"/>
    <lineage>
        <taxon>Bacteria</taxon>
        <taxon>Pseudomonadati</taxon>
        <taxon>Bacteroidota</taxon>
        <taxon>Flavobacteriia</taxon>
        <taxon>Flavobacteriales</taxon>
        <taxon>Weeksellaceae</taxon>
        <taxon>Chryseobacterium group</taxon>
        <taxon>Chryseobacterium</taxon>
    </lineage>
</organism>
<keyword evidence="1" id="KW-1133">Transmembrane helix</keyword>
<reference evidence="2" key="1">
    <citation type="submission" date="2021-11" db="EMBL/GenBank/DDBJ databases">
        <title>Description of novel Chryseobacterium species.</title>
        <authorList>
            <person name="Saticioglu I.B."/>
            <person name="Ay H."/>
            <person name="Altun S."/>
            <person name="Duman M."/>
        </authorList>
    </citation>
    <scope>NUCLEOTIDE SEQUENCE</scope>
    <source>
        <strain evidence="2">C-17</strain>
    </source>
</reference>
<gene>
    <name evidence="2" type="ORF">LO744_17305</name>
</gene>
<feature type="transmembrane region" description="Helical" evidence="1">
    <location>
        <begin position="120"/>
        <end position="138"/>
    </location>
</feature>
<feature type="transmembrane region" description="Helical" evidence="1">
    <location>
        <begin position="80"/>
        <end position="100"/>
    </location>
</feature>
<name>A0A9Q3V4F1_9FLAO</name>
<keyword evidence="1" id="KW-0812">Transmembrane</keyword>
<proteinExistence type="predicted"/>
<evidence type="ECO:0000313" key="2">
    <source>
        <dbReference type="EMBL" id="MCD1118599.1"/>
    </source>
</evidence>
<dbReference type="EMBL" id="JAJNAY010000002">
    <property type="protein sequence ID" value="MCD1118599.1"/>
    <property type="molecule type" value="Genomic_DNA"/>
</dbReference>
<evidence type="ECO:0000256" key="1">
    <source>
        <dbReference type="SAM" id="Phobius"/>
    </source>
</evidence>
<dbReference type="Proteomes" id="UP001108025">
    <property type="component" value="Unassembled WGS sequence"/>
</dbReference>
<evidence type="ECO:0000313" key="3">
    <source>
        <dbReference type="Proteomes" id="UP001108025"/>
    </source>
</evidence>
<feature type="transmembrane region" description="Helical" evidence="1">
    <location>
        <begin position="48"/>
        <end position="68"/>
    </location>
</feature>
<keyword evidence="3" id="KW-1185">Reference proteome</keyword>
<keyword evidence="1" id="KW-0472">Membrane</keyword>
<sequence>MTSNIKKIIIKTLTLFGIMPALYLFGISLIFLFTLSSDLLKNPTLDDLIMIILILFGICGFVGLSIQLVSNVYEKVKLKIALLSLSIIGYFSFFTFTNGLQSWTNIFDSFKNFNENFFELYFILAPIIISIILVGINLEIQKNNNLR</sequence>
<comment type="caution">
    <text evidence="2">The sequence shown here is derived from an EMBL/GenBank/DDBJ whole genome shotgun (WGS) entry which is preliminary data.</text>
</comment>
<feature type="transmembrane region" description="Helical" evidence="1">
    <location>
        <begin position="12"/>
        <end position="36"/>
    </location>
</feature>